<evidence type="ECO:0000256" key="1">
    <source>
        <dbReference type="SAM" id="MobiDB-lite"/>
    </source>
</evidence>
<dbReference type="EMBL" id="BPLR01005330">
    <property type="protein sequence ID" value="GIY01514.1"/>
    <property type="molecule type" value="Genomic_DNA"/>
</dbReference>
<dbReference type="Proteomes" id="UP001054945">
    <property type="component" value="Unassembled WGS sequence"/>
</dbReference>
<proteinExistence type="predicted"/>
<dbReference type="AlphaFoldDB" id="A0AAV4PZ69"/>
<protein>
    <submittedName>
        <fullName evidence="2">Uncharacterized protein</fullName>
    </submittedName>
</protein>
<name>A0AAV4PZ69_CAEEX</name>
<keyword evidence="3" id="KW-1185">Reference proteome</keyword>
<comment type="caution">
    <text evidence="2">The sequence shown here is derived from an EMBL/GenBank/DDBJ whole genome shotgun (WGS) entry which is preliminary data.</text>
</comment>
<organism evidence="2 3">
    <name type="scientific">Caerostris extrusa</name>
    <name type="common">Bark spider</name>
    <name type="synonym">Caerostris bankana</name>
    <dbReference type="NCBI Taxonomy" id="172846"/>
    <lineage>
        <taxon>Eukaryota</taxon>
        <taxon>Metazoa</taxon>
        <taxon>Ecdysozoa</taxon>
        <taxon>Arthropoda</taxon>
        <taxon>Chelicerata</taxon>
        <taxon>Arachnida</taxon>
        <taxon>Araneae</taxon>
        <taxon>Araneomorphae</taxon>
        <taxon>Entelegynae</taxon>
        <taxon>Araneoidea</taxon>
        <taxon>Araneidae</taxon>
        <taxon>Caerostris</taxon>
    </lineage>
</organism>
<reference evidence="2 3" key="1">
    <citation type="submission" date="2021-06" db="EMBL/GenBank/DDBJ databases">
        <title>Caerostris extrusa draft genome.</title>
        <authorList>
            <person name="Kono N."/>
            <person name="Arakawa K."/>
        </authorList>
    </citation>
    <scope>NUCLEOTIDE SEQUENCE [LARGE SCALE GENOMIC DNA]</scope>
</reference>
<evidence type="ECO:0000313" key="3">
    <source>
        <dbReference type="Proteomes" id="UP001054945"/>
    </source>
</evidence>
<evidence type="ECO:0000313" key="2">
    <source>
        <dbReference type="EMBL" id="GIY01514.1"/>
    </source>
</evidence>
<feature type="region of interest" description="Disordered" evidence="1">
    <location>
        <begin position="55"/>
        <end position="86"/>
    </location>
</feature>
<sequence>MITIVEPICYSKVILLFQVGSTSIRHVVCSAHPLLLADHVGAAVGRILDGGVRPREIRRDRRGPQRPVLPQQHLPVPLHQGSPGGRKLLQLRPAPLGLKQYIQTSRRQHRKYLRGKP</sequence>
<feature type="compositionally biased region" description="Low complexity" evidence="1">
    <location>
        <begin position="65"/>
        <end position="80"/>
    </location>
</feature>
<gene>
    <name evidence="2" type="ORF">CEXT_233821</name>
</gene>
<accession>A0AAV4PZ69</accession>